<dbReference type="PANTHER" id="PTHR43421:SF1">
    <property type="entry name" value="METALLOPROTEASE PMBA"/>
    <property type="match status" value="1"/>
</dbReference>
<protein>
    <submittedName>
        <fullName evidence="5">Peptidase U62 modulator of DNA gyrase</fullName>
    </submittedName>
</protein>
<dbReference type="SUPFAM" id="SSF111283">
    <property type="entry name" value="Putative modulator of DNA gyrase, PmbA/TldD"/>
    <property type="match status" value="1"/>
</dbReference>
<organism evidence="5 6">
    <name type="scientific">Oceanithermus profundus (strain DSM 14977 / NBRC 100410 / VKM B-2274 / 506)</name>
    <dbReference type="NCBI Taxonomy" id="670487"/>
    <lineage>
        <taxon>Bacteria</taxon>
        <taxon>Thermotogati</taxon>
        <taxon>Deinococcota</taxon>
        <taxon>Deinococci</taxon>
        <taxon>Thermales</taxon>
        <taxon>Thermaceae</taxon>
        <taxon>Oceanithermus</taxon>
    </lineage>
</organism>
<dbReference type="Pfam" id="PF01523">
    <property type="entry name" value="PmbA_TldD_1st"/>
    <property type="match status" value="1"/>
</dbReference>
<dbReference type="STRING" id="670487.Ocepr_1456"/>
<dbReference type="GO" id="GO:0006508">
    <property type="term" value="P:proteolysis"/>
    <property type="evidence" value="ECO:0007669"/>
    <property type="project" value="InterPro"/>
</dbReference>
<dbReference type="RefSeq" id="WP_013458080.1">
    <property type="nucleotide sequence ID" value="NC_014761.1"/>
</dbReference>
<feature type="domain" description="Metalloprotease TldD/E N-terminal" evidence="2">
    <location>
        <begin position="22"/>
        <end position="85"/>
    </location>
</feature>
<keyword evidence="6" id="KW-1185">Reference proteome</keyword>
<dbReference type="EMBL" id="CP002361">
    <property type="protein sequence ID" value="ADR36910.1"/>
    <property type="molecule type" value="Genomic_DNA"/>
</dbReference>
<evidence type="ECO:0000259" key="2">
    <source>
        <dbReference type="Pfam" id="PF01523"/>
    </source>
</evidence>
<dbReference type="InterPro" id="IPR036059">
    <property type="entry name" value="TldD/PmbA_sf"/>
</dbReference>
<dbReference type="GO" id="GO:0008237">
    <property type="term" value="F:metallopeptidase activity"/>
    <property type="evidence" value="ECO:0007669"/>
    <property type="project" value="InterPro"/>
</dbReference>
<reference evidence="5 6" key="2">
    <citation type="journal article" date="2011" name="Stand. Genomic Sci.">
        <title>Complete genome sequence of Oceanithermus profundus type strain (506).</title>
        <authorList>
            <person name="Pati A."/>
            <person name="Zhang X."/>
            <person name="Lapidus A."/>
            <person name="Nolan M."/>
            <person name="Lucas S."/>
            <person name="Del Rio T.G."/>
            <person name="Tice H."/>
            <person name="Cheng J.F."/>
            <person name="Tapia R."/>
            <person name="Han C."/>
            <person name="Goodwin L."/>
            <person name="Pitluck S."/>
            <person name="Liolios K."/>
            <person name="Pagani I."/>
            <person name="Ivanova N."/>
            <person name="Mavromatis K."/>
            <person name="Chen A."/>
            <person name="Palaniappan K."/>
            <person name="Hauser L."/>
            <person name="Jeffries C.D."/>
            <person name="Brambilla E.M."/>
            <person name="Rohl A."/>
            <person name="Mwirichia R."/>
            <person name="Rohde M."/>
            <person name="Tindall B.J."/>
            <person name="Sikorski J."/>
            <person name="Wirth R."/>
            <person name="Goker M."/>
            <person name="Woyke T."/>
            <person name="Detter J.C."/>
            <person name="Bristow J."/>
            <person name="Eisen J.A."/>
            <person name="Markowitz V."/>
            <person name="Hugenholtz P."/>
            <person name="Kyrpides N.C."/>
            <person name="Klenk H.P."/>
            <person name="Land M."/>
        </authorList>
    </citation>
    <scope>NUCLEOTIDE SEQUENCE [LARGE SCALE GENOMIC DNA]</scope>
    <source>
        <strain evidence="6">DSM 14977 / NBRC 100410 / VKM B-2274 / 506</strain>
    </source>
</reference>
<feature type="domain" description="Metalloprotease TldD/E C-terminal" evidence="3">
    <location>
        <begin position="220"/>
        <end position="436"/>
    </location>
</feature>
<dbReference type="InterPro" id="IPR045570">
    <property type="entry name" value="Metalloprtase-TldD/E_cen_dom"/>
</dbReference>
<dbReference type="InterPro" id="IPR045569">
    <property type="entry name" value="Metalloprtase-TldD/E_C"/>
</dbReference>
<dbReference type="AlphaFoldDB" id="E4U981"/>
<accession>E4U981</accession>
<proteinExistence type="inferred from homology"/>
<evidence type="ECO:0000259" key="3">
    <source>
        <dbReference type="Pfam" id="PF19289"/>
    </source>
</evidence>
<dbReference type="Gene3D" id="3.30.2290.10">
    <property type="entry name" value="PmbA/TldD superfamily"/>
    <property type="match status" value="1"/>
</dbReference>
<dbReference type="InterPro" id="IPR047657">
    <property type="entry name" value="PmbA"/>
</dbReference>
<dbReference type="InterPro" id="IPR002510">
    <property type="entry name" value="Metalloprtase-TldD/E_N"/>
</dbReference>
<dbReference type="PANTHER" id="PTHR43421">
    <property type="entry name" value="METALLOPROTEASE PMBA"/>
    <property type="match status" value="1"/>
</dbReference>
<dbReference type="Pfam" id="PF19289">
    <property type="entry name" value="PmbA_TldD_3rd"/>
    <property type="match status" value="1"/>
</dbReference>
<dbReference type="Proteomes" id="UP000008722">
    <property type="component" value="Chromosome"/>
</dbReference>
<sequence length="437" mass="46946">MTLQEAQTYLLERARERGVELEALATGSRELTLRAREGDLEEITEAESAGIGVRVVTGGKTGYAYTEELTPEALDWVLAEAVENAELQADTEGFLPPGRPLGRHDLLGEGLSAPVDEKKRLALALEREVQKDPRVRQVGAASYSEREFQTELASTKGAQGGYRSGYAYQMVNAVMGAGASVKQGFELKVTREIAALDPASTAQEFLHKTGRLLGARPLPSGRYTAYLEPKAFLALLAPFVSMWSAKQVLEGKSRLADKLGQQVASAVFTLYDDPDHPEGLMNAPFDAEGTPTRKVYLLREGVVESFLHNSQTARKLGHEPTGHATRSYKGVLGVAPHNLIVAPGAGVRLEEGVLVTDLMGVHAGANPISGDFSLQALGLKIEGGEEAYPVENFTISGNVFELLQRIVAVGQELEWSVMFLVGASPMVEVADVAFAGA</sequence>
<dbReference type="HOGENOM" id="CLU_026425_0_0_0"/>
<feature type="domain" description="Metalloprotease TldD/E central" evidence="4">
    <location>
        <begin position="112"/>
        <end position="213"/>
    </location>
</feature>
<name>E4U981_OCEP5</name>
<dbReference type="Pfam" id="PF19290">
    <property type="entry name" value="PmbA_TldD_2nd"/>
    <property type="match status" value="1"/>
</dbReference>
<evidence type="ECO:0000313" key="6">
    <source>
        <dbReference type="Proteomes" id="UP000008722"/>
    </source>
</evidence>
<dbReference type="KEGG" id="opr:Ocepr_1456"/>
<dbReference type="OrthoDB" id="9803213at2"/>
<evidence type="ECO:0000259" key="4">
    <source>
        <dbReference type="Pfam" id="PF19290"/>
    </source>
</evidence>
<evidence type="ECO:0000256" key="1">
    <source>
        <dbReference type="ARBA" id="ARBA00005836"/>
    </source>
</evidence>
<dbReference type="InterPro" id="IPR035068">
    <property type="entry name" value="TldD/PmbA_N"/>
</dbReference>
<comment type="similarity">
    <text evidence="1">Belongs to the peptidase U62 family.</text>
</comment>
<reference evidence="6" key="1">
    <citation type="submission" date="2010-11" db="EMBL/GenBank/DDBJ databases">
        <title>The complete sequence of chromosome of Oceanithermus profundus DSM 14977.</title>
        <authorList>
            <consortium name="US DOE Joint Genome Institute (JGI-PGF)"/>
            <person name="Lucas S."/>
            <person name="Copeland A."/>
            <person name="Lapidus A."/>
            <person name="Bruce D."/>
            <person name="Goodwin L."/>
            <person name="Pitluck S."/>
            <person name="Kyrpides N."/>
            <person name="Mavromatis K."/>
            <person name="Pagani I."/>
            <person name="Ivanova N."/>
            <person name="Zhang X."/>
            <person name="Brettin T."/>
            <person name="Detter J.C."/>
            <person name="Tapia R."/>
            <person name="Han C."/>
            <person name="Land M."/>
            <person name="Hauser L."/>
            <person name="Markowitz V."/>
            <person name="Cheng J.-F."/>
            <person name="Hugenholtz P."/>
            <person name="Woyke T."/>
            <person name="Wu D."/>
            <person name="Tindall B."/>
            <person name="Faehnrich R."/>
            <person name="Brambilla E."/>
            <person name="Klenk H.-P."/>
            <person name="Eisen J.A."/>
        </authorList>
    </citation>
    <scope>NUCLEOTIDE SEQUENCE [LARGE SCALE GENOMIC DNA]</scope>
    <source>
        <strain evidence="6">DSM 14977 / NBRC 100410 / VKM B-2274 / 506</strain>
    </source>
</reference>
<dbReference type="GO" id="GO:0005829">
    <property type="term" value="C:cytosol"/>
    <property type="evidence" value="ECO:0007669"/>
    <property type="project" value="TreeGrafter"/>
</dbReference>
<evidence type="ECO:0000313" key="5">
    <source>
        <dbReference type="EMBL" id="ADR36910.1"/>
    </source>
</evidence>
<gene>
    <name evidence="5" type="ordered locus">Ocepr_1456</name>
</gene>
<dbReference type="eggNOG" id="COG0312">
    <property type="taxonomic scope" value="Bacteria"/>
</dbReference>